<proteinExistence type="predicted"/>
<gene>
    <name evidence="2" type="ORF">PFDG_04985</name>
</gene>
<evidence type="ECO:0000313" key="3">
    <source>
        <dbReference type="Proteomes" id="UP000054282"/>
    </source>
</evidence>
<dbReference type="Proteomes" id="UP000054282">
    <property type="component" value="Unassembled WGS sequence"/>
</dbReference>
<dbReference type="AlphaFoldDB" id="A0A0L7M9D8"/>
<evidence type="ECO:0000256" key="1">
    <source>
        <dbReference type="SAM" id="MobiDB-lite"/>
    </source>
</evidence>
<feature type="compositionally biased region" description="Acidic residues" evidence="1">
    <location>
        <begin position="9"/>
        <end position="34"/>
    </location>
</feature>
<reference evidence="3" key="1">
    <citation type="submission" date="2006-09" db="EMBL/GenBank/DDBJ databases">
        <title>Annotation of Plasmodium falciparum Dd2.</title>
        <authorList>
            <consortium name="The Broad Institute Genome Sequencing Platform"/>
            <person name="Volkman S.K."/>
            <person name="Neafsey D.E."/>
            <person name="Dash A.P."/>
            <person name="Chitnis C.E."/>
            <person name="Hartl D.L."/>
            <person name="Young S.K."/>
            <person name="Zeng Q."/>
            <person name="Koehrsen M."/>
            <person name="Alvarado L."/>
            <person name="Berlin A."/>
            <person name="Borenstein D."/>
            <person name="Chapman S.B."/>
            <person name="Chen Z."/>
            <person name="Engels R."/>
            <person name="Freedman E."/>
            <person name="Gellesch M."/>
            <person name="Goldberg J."/>
            <person name="Griggs A."/>
            <person name="Gujja S."/>
            <person name="Heilman E.R."/>
            <person name="Heiman D.I."/>
            <person name="Howarth C."/>
            <person name="Jen D."/>
            <person name="Larson L."/>
            <person name="Mehta T."/>
            <person name="Neiman D."/>
            <person name="Park D."/>
            <person name="Pearson M."/>
            <person name="Roberts A."/>
            <person name="Saif S."/>
            <person name="Shea T."/>
            <person name="Shenoy N."/>
            <person name="Sisk P."/>
            <person name="Stolte C."/>
            <person name="Sykes S."/>
            <person name="Walk T."/>
            <person name="White J."/>
            <person name="Yandava C."/>
            <person name="Haas B."/>
            <person name="Henn M.R."/>
            <person name="Nusbaum C."/>
            <person name="Birren B."/>
        </authorList>
    </citation>
    <scope>NUCLEOTIDE SEQUENCE [LARGE SCALE GENOMIC DNA]</scope>
</reference>
<reference evidence="3" key="2">
    <citation type="submission" date="2006-09" db="EMBL/GenBank/DDBJ databases">
        <title>The genome sequence of Plasmodium falciparum Dd2.</title>
        <authorList>
            <consortium name="The Broad Institute Genome Sequencing Platform"/>
            <person name="Birren B."/>
            <person name="Lander E."/>
            <person name="Galagan J."/>
            <person name="Nusbaum C."/>
            <person name="Devon K."/>
            <person name="Henn M."/>
            <person name="Jaffe D."/>
            <person name="Butler J."/>
            <person name="Alvarez P."/>
            <person name="Gnerre S."/>
            <person name="Grabherr M."/>
            <person name="Kleber M."/>
            <person name="Mauceli E."/>
            <person name="Brockman W."/>
            <person name="MacCallum I.A."/>
            <person name="Rounsley S."/>
            <person name="Young S."/>
            <person name="LaButti K."/>
            <person name="Pushparaj V."/>
            <person name="DeCaprio D."/>
            <person name="Crawford M."/>
            <person name="Koehrsen M."/>
            <person name="Engels R."/>
            <person name="Montgomery P."/>
            <person name="Pearson M."/>
            <person name="Howarth C."/>
            <person name="Larson L."/>
            <person name="Luoma S."/>
            <person name="White J."/>
            <person name="Kodira C."/>
            <person name="Zeng Q."/>
            <person name="O'Leary S."/>
            <person name="Yandava C."/>
            <person name="Alvarado L."/>
            <person name="Wirth D."/>
            <person name="Volkman S."/>
            <person name="Hartl D."/>
        </authorList>
    </citation>
    <scope>NUCLEOTIDE SEQUENCE [LARGE SCALE GENOMIC DNA]</scope>
</reference>
<organism evidence="2 3">
    <name type="scientific">Plasmodium falciparum (isolate Dd2)</name>
    <dbReference type="NCBI Taxonomy" id="57267"/>
    <lineage>
        <taxon>Eukaryota</taxon>
        <taxon>Sar</taxon>
        <taxon>Alveolata</taxon>
        <taxon>Apicomplexa</taxon>
        <taxon>Aconoidasida</taxon>
        <taxon>Haemosporida</taxon>
        <taxon>Plasmodiidae</taxon>
        <taxon>Plasmodium</taxon>
        <taxon>Plasmodium (Laverania)</taxon>
    </lineage>
</organism>
<sequence length="134" mass="15789">MKMIYNDDNYNDDDYNDDDDNDDNDDDTDDDNNNEEEKHEYVKKISENLDESENMSDYYNINKGKHILNKGSTLNNTFDTDYKHQNNRHMINKKMAWKHFFCKSAQQTLLVTATTPLHHLLQITTTPAKPPGRQ</sequence>
<evidence type="ECO:0000313" key="2">
    <source>
        <dbReference type="EMBL" id="KOB89436.1"/>
    </source>
</evidence>
<accession>A0A0L7M9D8</accession>
<feature type="region of interest" description="Disordered" evidence="1">
    <location>
        <begin position="1"/>
        <end position="41"/>
    </location>
</feature>
<dbReference type="KEGG" id="pfd:PFDG_04985"/>
<name>A0A0L7M9D8_PLAF4</name>
<dbReference type="EMBL" id="GG702433">
    <property type="protein sequence ID" value="KOB89436.1"/>
    <property type="molecule type" value="Genomic_DNA"/>
</dbReference>
<protein>
    <submittedName>
        <fullName evidence="2">Uncharacterized protein</fullName>
    </submittedName>
</protein>
<dbReference type="OrthoDB" id="64353at2759"/>